<evidence type="ECO:0000313" key="4">
    <source>
        <dbReference type="Proteomes" id="UP000430232"/>
    </source>
</evidence>
<dbReference type="PIRSF" id="PIRSF009320">
    <property type="entry name" value="Nuc_binding_HP_1000"/>
    <property type="match status" value="1"/>
</dbReference>
<evidence type="ECO:0000259" key="1">
    <source>
        <dbReference type="Pfam" id="PF13614"/>
    </source>
</evidence>
<dbReference type="Proteomes" id="UP000494222">
    <property type="component" value="Unassembled WGS sequence"/>
</dbReference>
<dbReference type="InterPro" id="IPR027417">
    <property type="entry name" value="P-loop_NTPase"/>
</dbReference>
<dbReference type="CDD" id="cd02042">
    <property type="entry name" value="ParAB_family"/>
    <property type="match status" value="1"/>
</dbReference>
<dbReference type="EMBL" id="VZOJ01000002">
    <property type="protein sequence ID" value="KAB0644650.1"/>
    <property type="molecule type" value="Genomic_DNA"/>
</dbReference>
<dbReference type="GeneID" id="99788136"/>
<gene>
    <name evidence="3" type="ORF">BLA24064_00867</name>
    <name evidence="2" type="ORF">F7R21_02300</name>
</gene>
<dbReference type="RefSeq" id="WP_151062656.1">
    <property type="nucleotide sequence ID" value="NZ_CABVPL010000004.1"/>
</dbReference>
<dbReference type="Proteomes" id="UP000430232">
    <property type="component" value="Unassembled WGS sequence"/>
</dbReference>
<accession>A0A6H9T5P8</accession>
<reference evidence="2 4" key="1">
    <citation type="submission" date="2019-09" db="EMBL/GenBank/DDBJ databases">
        <title>Draft genome sequences of 48 bacterial type strains from the CCUG.</title>
        <authorList>
            <person name="Tunovic T."/>
            <person name="Pineiro-Iglesias B."/>
            <person name="Unosson C."/>
            <person name="Inganas E."/>
            <person name="Ohlen M."/>
            <person name="Cardew S."/>
            <person name="Jensie-Markopoulos S."/>
            <person name="Salva-Serra F."/>
            <person name="Jaen-Luchoro D."/>
            <person name="Karlsson R."/>
            <person name="Svensson-Stadler L."/>
            <person name="Chun J."/>
            <person name="Moore E."/>
        </authorList>
    </citation>
    <scope>NUCLEOTIDE SEQUENCE [LARGE SCALE GENOMIC DNA]</scope>
    <source>
        <strain evidence="2 4">CCUG 54555</strain>
    </source>
</reference>
<dbReference type="Gene3D" id="3.40.50.300">
    <property type="entry name" value="P-loop containing nucleotide triphosphate hydrolases"/>
    <property type="match status" value="1"/>
</dbReference>
<feature type="domain" description="AAA" evidence="1">
    <location>
        <begin position="3"/>
        <end position="56"/>
    </location>
</feature>
<dbReference type="Pfam" id="PF13614">
    <property type="entry name" value="AAA_31"/>
    <property type="match status" value="1"/>
</dbReference>
<dbReference type="OrthoDB" id="69313at2"/>
<reference evidence="3 5" key="2">
    <citation type="submission" date="2019-09" db="EMBL/GenBank/DDBJ databases">
        <authorList>
            <person name="Depoorter E."/>
        </authorList>
    </citation>
    <scope>NUCLEOTIDE SEQUENCE [LARGE SCALE GENOMIC DNA]</scope>
    <source>
        <strain evidence="3">LMG 24064</strain>
    </source>
</reference>
<dbReference type="InterPro" id="IPR050678">
    <property type="entry name" value="DNA_Partitioning_ATPase"/>
</dbReference>
<sequence>MAAKIIAVFNQKGGSGKTTTSTNIAGALGLRGHRTMLVDLDEQGTATLSVGAAPDDRPYPAAISNLALSPRPDREIAKYVNDYDFIVIDCPPAIKSAAPSVALLISDLGLIPIAASGGNLWAVQEAKKLGMEAQIRNPDLKLRSFANMNQNVTIVKQIFEAAAGDDELPMLKTKLGFRTAYKEAEVSGATVLQLRSAKAAHKELNDLVDEILEVLEVQA</sequence>
<keyword evidence="4" id="KW-1185">Reference proteome</keyword>
<organism evidence="2 4">
    <name type="scientific">Burkholderia latens</name>
    <dbReference type="NCBI Taxonomy" id="488446"/>
    <lineage>
        <taxon>Bacteria</taxon>
        <taxon>Pseudomonadati</taxon>
        <taxon>Pseudomonadota</taxon>
        <taxon>Betaproteobacteria</taxon>
        <taxon>Burkholderiales</taxon>
        <taxon>Burkholderiaceae</taxon>
        <taxon>Burkholderia</taxon>
        <taxon>Burkholderia cepacia complex</taxon>
    </lineage>
</organism>
<dbReference type="SUPFAM" id="SSF52540">
    <property type="entry name" value="P-loop containing nucleoside triphosphate hydrolases"/>
    <property type="match status" value="1"/>
</dbReference>
<evidence type="ECO:0000313" key="2">
    <source>
        <dbReference type="EMBL" id="KAB0644650.1"/>
    </source>
</evidence>
<proteinExistence type="predicted"/>
<evidence type="ECO:0000313" key="3">
    <source>
        <dbReference type="EMBL" id="VWB21984.1"/>
    </source>
</evidence>
<dbReference type="InterPro" id="IPR025669">
    <property type="entry name" value="AAA_dom"/>
</dbReference>
<dbReference type="EMBL" id="CABVPL010000004">
    <property type="protein sequence ID" value="VWB21984.1"/>
    <property type="molecule type" value="Genomic_DNA"/>
</dbReference>
<protein>
    <submittedName>
        <fullName evidence="2">AAA family ATPase</fullName>
    </submittedName>
    <submittedName>
        <fullName evidence="3">Chromosome partition protein ParA</fullName>
    </submittedName>
</protein>
<dbReference type="PANTHER" id="PTHR13696">
    <property type="entry name" value="P-LOOP CONTAINING NUCLEOSIDE TRIPHOSPHATE HYDROLASE"/>
    <property type="match status" value="1"/>
</dbReference>
<dbReference type="AlphaFoldDB" id="A0A6H9T5P8"/>
<evidence type="ECO:0000313" key="5">
    <source>
        <dbReference type="Proteomes" id="UP000494222"/>
    </source>
</evidence>
<dbReference type="PANTHER" id="PTHR13696:SF99">
    <property type="entry name" value="COBYRINIC ACID AC-DIAMIDE SYNTHASE"/>
    <property type="match status" value="1"/>
</dbReference>
<name>A0A6H9T5P8_9BURK</name>